<feature type="compositionally biased region" description="Low complexity" evidence="3">
    <location>
        <begin position="391"/>
        <end position="400"/>
    </location>
</feature>
<sequence length="454" mass="51855">MADFMRKMIEEMMGQEALDGRTHTAISFDNPKVCRSFLEGMCLHELFVNTKLDRGECTKVHSQKLKAEYDEAKAQGKDVSFIEGELERELSGFVADCDRRIRTAQERVAQDTSPAKTNQLHDEIADLERKIQELSHQSEKLGEEGEVDKAMELMAQIDEIKRAKHEKENELRTMTVHDISNNQRMRVCEVCGAFLAATDEDKRIADHFVGKMHVGYQKIRTTLASLRERLRSYRRSGPGSVSSHGGYGPPSRTGSLSSLPRRDRSPDRQSTGSGSRAPRELSREPERDRDRARYDRARYDRDRYDRGRYDRDRYDRDRYDRDRDARYRTREYRPPREDDRYAGRDHYSSSRRSRDYDYDHDRRSGGIEPRTRSSYRPGSSRSPSRSRSRSRSLSTSRPMSVASNMSADVGALAAALMTAPPAAVGPIATPAANGDSLRSPTKTRTPGDKEEGEL</sequence>
<dbReference type="GO" id="GO:0006376">
    <property type="term" value="P:mRNA splice site recognition"/>
    <property type="evidence" value="ECO:0007669"/>
    <property type="project" value="InterPro"/>
</dbReference>
<dbReference type="EMBL" id="GG745331">
    <property type="protein sequence ID" value="KNE57384.1"/>
    <property type="molecule type" value="Genomic_DNA"/>
</dbReference>
<reference evidence="5" key="2">
    <citation type="submission" date="2009-11" db="EMBL/GenBank/DDBJ databases">
        <title>The Genome Sequence of Allomyces macrogynus strain ATCC 38327.</title>
        <authorList>
            <consortium name="The Broad Institute Genome Sequencing Platform"/>
            <person name="Russ C."/>
            <person name="Cuomo C."/>
            <person name="Shea T."/>
            <person name="Young S.K."/>
            <person name="Zeng Q."/>
            <person name="Koehrsen M."/>
            <person name="Haas B."/>
            <person name="Borodovsky M."/>
            <person name="Guigo R."/>
            <person name="Alvarado L."/>
            <person name="Berlin A."/>
            <person name="Borenstein D."/>
            <person name="Chen Z."/>
            <person name="Engels R."/>
            <person name="Freedman E."/>
            <person name="Gellesch M."/>
            <person name="Goldberg J."/>
            <person name="Griggs A."/>
            <person name="Gujja S."/>
            <person name="Heiman D."/>
            <person name="Hepburn T."/>
            <person name="Howarth C."/>
            <person name="Jen D."/>
            <person name="Larson L."/>
            <person name="Lewis B."/>
            <person name="Mehta T."/>
            <person name="Park D."/>
            <person name="Pearson M."/>
            <person name="Roberts A."/>
            <person name="Saif S."/>
            <person name="Shenoy N."/>
            <person name="Sisk P."/>
            <person name="Stolte C."/>
            <person name="Sykes S."/>
            <person name="Walk T."/>
            <person name="White J."/>
            <person name="Yandava C."/>
            <person name="Burger G."/>
            <person name="Gray M.W."/>
            <person name="Holland P.W.H."/>
            <person name="King N."/>
            <person name="Lang F.B.F."/>
            <person name="Roger A.J."/>
            <person name="Ruiz-Trillo I."/>
            <person name="Lander E."/>
            <person name="Nusbaum C."/>
        </authorList>
    </citation>
    <scope>NUCLEOTIDE SEQUENCE [LARGE SCALE GENOMIC DNA]</scope>
    <source>
        <strain evidence="5">ATCC 38327</strain>
    </source>
</reference>
<reference evidence="4 5" key="1">
    <citation type="submission" date="2009-11" db="EMBL/GenBank/DDBJ databases">
        <title>Annotation of Allomyces macrogynus ATCC 38327.</title>
        <authorList>
            <consortium name="The Broad Institute Genome Sequencing Platform"/>
            <person name="Russ C."/>
            <person name="Cuomo C."/>
            <person name="Burger G."/>
            <person name="Gray M.W."/>
            <person name="Holland P.W.H."/>
            <person name="King N."/>
            <person name="Lang F.B.F."/>
            <person name="Roger A.J."/>
            <person name="Ruiz-Trillo I."/>
            <person name="Young S.K."/>
            <person name="Zeng Q."/>
            <person name="Gargeya S."/>
            <person name="Fitzgerald M."/>
            <person name="Haas B."/>
            <person name="Abouelleil A."/>
            <person name="Alvarado L."/>
            <person name="Arachchi H.M."/>
            <person name="Berlin A."/>
            <person name="Chapman S.B."/>
            <person name="Gearin G."/>
            <person name="Goldberg J."/>
            <person name="Griggs A."/>
            <person name="Gujja S."/>
            <person name="Hansen M."/>
            <person name="Heiman D."/>
            <person name="Howarth C."/>
            <person name="Larimer J."/>
            <person name="Lui A."/>
            <person name="MacDonald P.J.P."/>
            <person name="McCowen C."/>
            <person name="Montmayeur A."/>
            <person name="Murphy C."/>
            <person name="Neiman D."/>
            <person name="Pearson M."/>
            <person name="Priest M."/>
            <person name="Roberts A."/>
            <person name="Saif S."/>
            <person name="Shea T."/>
            <person name="Sisk P."/>
            <person name="Stolte C."/>
            <person name="Sykes S."/>
            <person name="Wortman J."/>
            <person name="Nusbaum C."/>
            <person name="Birren B."/>
        </authorList>
    </citation>
    <scope>NUCLEOTIDE SEQUENCE [LARGE SCALE GENOMIC DNA]</scope>
    <source>
        <strain evidence="4 5">ATCC 38327</strain>
    </source>
</reference>
<keyword evidence="2" id="KW-0175">Coiled coil</keyword>
<feature type="compositionally biased region" description="Basic and acidic residues" evidence="3">
    <location>
        <begin position="277"/>
        <end position="295"/>
    </location>
</feature>
<evidence type="ECO:0000313" key="4">
    <source>
        <dbReference type="EMBL" id="KNE57384.1"/>
    </source>
</evidence>
<dbReference type="InterPro" id="IPR004882">
    <property type="entry name" value="Luc7-rel"/>
</dbReference>
<feature type="region of interest" description="Disordered" evidence="3">
    <location>
        <begin position="326"/>
        <end position="403"/>
    </location>
</feature>
<feature type="region of interest" description="Disordered" evidence="3">
    <location>
        <begin position="233"/>
        <end position="295"/>
    </location>
</feature>
<evidence type="ECO:0000256" key="2">
    <source>
        <dbReference type="SAM" id="Coils"/>
    </source>
</evidence>
<dbReference type="GO" id="GO:0005685">
    <property type="term" value="C:U1 snRNP"/>
    <property type="evidence" value="ECO:0007669"/>
    <property type="project" value="InterPro"/>
</dbReference>
<evidence type="ECO:0000256" key="3">
    <source>
        <dbReference type="SAM" id="MobiDB-lite"/>
    </source>
</evidence>
<feature type="region of interest" description="Disordered" evidence="3">
    <location>
        <begin position="424"/>
        <end position="454"/>
    </location>
</feature>
<name>A0A0L0S4S4_ALLM3</name>
<protein>
    <submittedName>
        <fullName evidence="4">Uncharacterized protein</fullName>
    </submittedName>
</protein>
<feature type="compositionally biased region" description="Basic and acidic residues" evidence="3">
    <location>
        <begin position="445"/>
        <end position="454"/>
    </location>
</feature>
<dbReference type="AlphaFoldDB" id="A0A0L0S4S4"/>
<comment type="similarity">
    <text evidence="1">Belongs to the Luc7 family.</text>
</comment>
<evidence type="ECO:0000256" key="1">
    <source>
        <dbReference type="ARBA" id="ARBA00005655"/>
    </source>
</evidence>
<organism evidence="4 5">
    <name type="scientific">Allomyces macrogynus (strain ATCC 38327)</name>
    <name type="common">Allomyces javanicus var. macrogynus</name>
    <dbReference type="NCBI Taxonomy" id="578462"/>
    <lineage>
        <taxon>Eukaryota</taxon>
        <taxon>Fungi</taxon>
        <taxon>Fungi incertae sedis</taxon>
        <taxon>Blastocladiomycota</taxon>
        <taxon>Blastocladiomycetes</taxon>
        <taxon>Blastocladiales</taxon>
        <taxon>Blastocladiaceae</taxon>
        <taxon>Allomyces</taxon>
    </lineage>
</organism>
<dbReference type="eggNOG" id="KOG0796">
    <property type="taxonomic scope" value="Eukaryota"/>
</dbReference>
<feature type="compositionally biased region" description="Basic and acidic residues" evidence="3">
    <location>
        <begin position="326"/>
        <end position="371"/>
    </location>
</feature>
<proteinExistence type="inferred from homology"/>
<feature type="coiled-coil region" evidence="2">
    <location>
        <begin position="117"/>
        <end position="170"/>
    </location>
</feature>
<dbReference type="OMA" id="PCTRIHD"/>
<dbReference type="Pfam" id="PF03194">
    <property type="entry name" value="LUC7"/>
    <property type="match status" value="1"/>
</dbReference>
<dbReference type="GO" id="GO:0003729">
    <property type="term" value="F:mRNA binding"/>
    <property type="evidence" value="ECO:0007669"/>
    <property type="project" value="InterPro"/>
</dbReference>
<evidence type="ECO:0000313" key="5">
    <source>
        <dbReference type="Proteomes" id="UP000054350"/>
    </source>
</evidence>
<dbReference type="STRING" id="578462.A0A0L0S4S4"/>
<keyword evidence="5" id="KW-1185">Reference proteome</keyword>
<dbReference type="VEuPathDB" id="FungiDB:AMAG_03106"/>
<dbReference type="Proteomes" id="UP000054350">
    <property type="component" value="Unassembled WGS sequence"/>
</dbReference>
<dbReference type="PANTHER" id="PTHR12375">
    <property type="entry name" value="RNA-BINDING PROTEIN LUC7-RELATED"/>
    <property type="match status" value="1"/>
</dbReference>
<dbReference type="OrthoDB" id="153872at2759"/>
<gene>
    <name evidence="4" type="ORF">AMAG_03106</name>
</gene>
<accession>A0A0L0S4S4</accession>
<feature type="compositionally biased region" description="Low complexity" evidence="3">
    <location>
        <begin position="372"/>
        <end position="383"/>
    </location>
</feature>